<evidence type="ECO:0000256" key="6">
    <source>
        <dbReference type="ARBA" id="ARBA00023244"/>
    </source>
</evidence>
<dbReference type="PIRSF" id="PIRSF000166">
    <property type="entry name" value="Coproporphyri_ox"/>
    <property type="match status" value="1"/>
</dbReference>
<dbReference type="InterPro" id="IPR001260">
    <property type="entry name" value="Coprogen_oxidase_aer"/>
</dbReference>
<comment type="caution">
    <text evidence="8">The sequence shown here is derived from an EMBL/GenBank/DDBJ whole genome shotgun (WGS) entry which is preliminary data.</text>
</comment>
<protein>
    <recommendedName>
        <fullName evidence="4">coproporphyrinogen oxidase</fullName>
        <ecNumber evidence="4">1.3.3.3</ecNumber>
    </recommendedName>
</protein>
<comment type="catalytic activity">
    <reaction evidence="7">
        <text>coproporphyrinogen III + O2 + 2 H(+) = protoporphyrinogen IX + 2 CO2 + 2 H2O</text>
        <dbReference type="Rhea" id="RHEA:18257"/>
        <dbReference type="ChEBI" id="CHEBI:15377"/>
        <dbReference type="ChEBI" id="CHEBI:15378"/>
        <dbReference type="ChEBI" id="CHEBI:15379"/>
        <dbReference type="ChEBI" id="CHEBI:16526"/>
        <dbReference type="ChEBI" id="CHEBI:57307"/>
        <dbReference type="ChEBI" id="CHEBI:57309"/>
        <dbReference type="EC" id="1.3.3.3"/>
    </reaction>
</comment>
<gene>
    <name evidence="8" type="ORF">CVIRNUC_009061</name>
</gene>
<sequence>MSMKIAGLQNSPALCNKKLIGSVPAAPLLKSPCKRQLKRLRNRQPTPCRNAAGAVIAKEEMLESTPDSLLRETSSEADGIRGQFERMIREAQDRICKAVEAEDGEGTFREDAWCRPGGGGGVSRVMQGGKVWEKAGVGVSVVYGTMPPEAYRAAKGNNHNSKPATNGATGGVPFFAAGISSVMHPHNPFAPTMHFNYRYFETEEWNGIPGQWWFGGGTDITPSYVNEEDMQHFHGTYKRVCNAHDPAYYPRFKQWADDYFYCKHRDQRRGLGGIFFDDLNDRPQNEIMAFSKEALGAVVDSYLPLVQKHKNDEFTAKQKEWQQMRRGLYVEYNLVYDRGTTFGLKTAGRIESILMSLPLTARWEYCPPVDPKSPEAELVDACTNPRTWV</sequence>
<keyword evidence="9" id="KW-1185">Reference proteome</keyword>
<organism evidence="8 9">
    <name type="scientific">Coccomyxa viridis</name>
    <dbReference type="NCBI Taxonomy" id="1274662"/>
    <lineage>
        <taxon>Eukaryota</taxon>
        <taxon>Viridiplantae</taxon>
        <taxon>Chlorophyta</taxon>
        <taxon>core chlorophytes</taxon>
        <taxon>Trebouxiophyceae</taxon>
        <taxon>Trebouxiophyceae incertae sedis</taxon>
        <taxon>Coccomyxaceae</taxon>
        <taxon>Coccomyxa</taxon>
    </lineage>
</organism>
<dbReference type="NCBIfam" id="NF003727">
    <property type="entry name" value="PRK05330.1"/>
    <property type="match status" value="1"/>
</dbReference>
<name>A0AAV1IER9_9CHLO</name>
<accession>A0AAV1IER9</accession>
<keyword evidence="6" id="KW-0627">Porphyrin biosynthesis</keyword>
<comment type="similarity">
    <text evidence="2">Belongs to the aerobic coproporphyrinogen-III oxidase family.</text>
</comment>
<dbReference type="SUPFAM" id="SSF102886">
    <property type="entry name" value="Coproporphyrinogen III oxidase"/>
    <property type="match status" value="1"/>
</dbReference>
<dbReference type="PANTHER" id="PTHR10755:SF0">
    <property type="entry name" value="OXYGEN-DEPENDENT COPROPORPHYRINOGEN-III OXIDASE, MITOCHONDRIAL"/>
    <property type="match status" value="1"/>
</dbReference>
<dbReference type="EMBL" id="CAUYUE010000013">
    <property type="protein sequence ID" value="CAK0785849.1"/>
    <property type="molecule type" value="Genomic_DNA"/>
</dbReference>
<dbReference type="PRINTS" id="PR00073">
    <property type="entry name" value="COPRGNOXDASE"/>
</dbReference>
<dbReference type="InterPro" id="IPR036406">
    <property type="entry name" value="Coprogen_oxidase_aer_sf"/>
</dbReference>
<dbReference type="GO" id="GO:0004109">
    <property type="term" value="F:coproporphyrinogen oxidase activity"/>
    <property type="evidence" value="ECO:0007669"/>
    <property type="project" value="UniProtKB-EC"/>
</dbReference>
<dbReference type="EC" id="1.3.3.3" evidence="4"/>
<proteinExistence type="inferred from homology"/>
<dbReference type="GO" id="GO:0006782">
    <property type="term" value="P:protoporphyrinogen IX biosynthetic process"/>
    <property type="evidence" value="ECO:0007669"/>
    <property type="project" value="TreeGrafter"/>
</dbReference>
<evidence type="ECO:0000256" key="4">
    <source>
        <dbReference type="ARBA" id="ARBA00012869"/>
    </source>
</evidence>
<dbReference type="GO" id="GO:0009570">
    <property type="term" value="C:chloroplast stroma"/>
    <property type="evidence" value="ECO:0007669"/>
    <property type="project" value="TreeGrafter"/>
</dbReference>
<evidence type="ECO:0000313" key="9">
    <source>
        <dbReference type="Proteomes" id="UP001314263"/>
    </source>
</evidence>
<keyword evidence="5" id="KW-0560">Oxidoreductase</keyword>
<comment type="pathway">
    <text evidence="1">Porphyrin-containing compound metabolism; protoporphyrin-IX biosynthesis; protoporphyrinogen-IX from coproporphyrinogen-III (O2 route): step 1/1.</text>
</comment>
<dbReference type="Gene3D" id="3.40.1500.10">
    <property type="entry name" value="Coproporphyrinogen III oxidase, aerobic"/>
    <property type="match status" value="1"/>
</dbReference>
<evidence type="ECO:0000256" key="2">
    <source>
        <dbReference type="ARBA" id="ARBA00010644"/>
    </source>
</evidence>
<evidence type="ECO:0000256" key="3">
    <source>
        <dbReference type="ARBA" id="ARBA00011738"/>
    </source>
</evidence>
<evidence type="ECO:0000313" key="8">
    <source>
        <dbReference type="EMBL" id="CAK0785849.1"/>
    </source>
</evidence>
<evidence type="ECO:0000256" key="5">
    <source>
        <dbReference type="ARBA" id="ARBA00023002"/>
    </source>
</evidence>
<evidence type="ECO:0000256" key="1">
    <source>
        <dbReference type="ARBA" id="ARBA00005168"/>
    </source>
</evidence>
<dbReference type="Proteomes" id="UP001314263">
    <property type="component" value="Unassembled WGS sequence"/>
</dbReference>
<dbReference type="AlphaFoldDB" id="A0AAV1IER9"/>
<evidence type="ECO:0000256" key="7">
    <source>
        <dbReference type="ARBA" id="ARBA00049102"/>
    </source>
</evidence>
<reference evidence="8 9" key="1">
    <citation type="submission" date="2023-10" db="EMBL/GenBank/DDBJ databases">
        <authorList>
            <person name="Maclean D."/>
            <person name="Macfadyen A."/>
        </authorList>
    </citation>
    <scope>NUCLEOTIDE SEQUENCE [LARGE SCALE GENOMIC DNA]</scope>
</reference>
<dbReference type="Pfam" id="PF01218">
    <property type="entry name" value="Coprogen_oxidas"/>
    <property type="match status" value="1"/>
</dbReference>
<dbReference type="PANTHER" id="PTHR10755">
    <property type="entry name" value="COPROPORPHYRINOGEN III OXIDASE, MITOCHONDRIAL"/>
    <property type="match status" value="1"/>
</dbReference>
<comment type="subunit">
    <text evidence="3">Homodimer.</text>
</comment>